<feature type="compositionally biased region" description="Polar residues" evidence="1">
    <location>
        <begin position="12"/>
        <end position="24"/>
    </location>
</feature>
<dbReference type="OrthoDB" id="4752861at2"/>
<feature type="region of interest" description="Disordered" evidence="1">
    <location>
        <begin position="1"/>
        <end position="41"/>
    </location>
</feature>
<dbReference type="AlphaFoldDB" id="A0A255EBZ4"/>
<proteinExistence type="predicted"/>
<accession>A0A255EBZ4</accession>
<dbReference type="Proteomes" id="UP000216300">
    <property type="component" value="Unassembled WGS sequence"/>
</dbReference>
<feature type="compositionally biased region" description="Polar residues" evidence="1">
    <location>
        <begin position="220"/>
        <end position="244"/>
    </location>
</feature>
<keyword evidence="4" id="KW-1185">Reference proteome</keyword>
<protein>
    <recommendedName>
        <fullName evidence="2">DUF222 domain-containing protein</fullName>
    </recommendedName>
</protein>
<dbReference type="Pfam" id="PF02720">
    <property type="entry name" value="DUF222"/>
    <property type="match status" value="1"/>
</dbReference>
<reference evidence="3 4" key="1">
    <citation type="submission" date="2017-07" db="EMBL/GenBank/DDBJ databases">
        <title>Draft whole genome sequences of clinical Proprionibacteriaceae strains.</title>
        <authorList>
            <person name="Bernier A.-M."/>
            <person name="Bernard K."/>
            <person name="Domingo M.-C."/>
        </authorList>
    </citation>
    <scope>NUCLEOTIDE SEQUENCE [LARGE SCALE GENOMIC DNA]</scope>
    <source>
        <strain evidence="3 4">NML 150081</strain>
    </source>
</reference>
<feature type="region of interest" description="Disordered" evidence="1">
    <location>
        <begin position="220"/>
        <end position="305"/>
    </location>
</feature>
<feature type="compositionally biased region" description="Polar residues" evidence="1">
    <location>
        <begin position="279"/>
        <end position="291"/>
    </location>
</feature>
<evidence type="ECO:0000259" key="2">
    <source>
        <dbReference type="Pfam" id="PF02720"/>
    </source>
</evidence>
<evidence type="ECO:0000313" key="3">
    <source>
        <dbReference type="EMBL" id="OYN89088.1"/>
    </source>
</evidence>
<evidence type="ECO:0000256" key="1">
    <source>
        <dbReference type="SAM" id="MobiDB-lite"/>
    </source>
</evidence>
<feature type="compositionally biased region" description="Basic and acidic residues" evidence="1">
    <location>
        <begin position="293"/>
        <end position="305"/>
    </location>
</feature>
<organism evidence="3 4">
    <name type="scientific">Parenemella sanctibonifatiensis</name>
    <dbReference type="NCBI Taxonomy" id="2016505"/>
    <lineage>
        <taxon>Bacteria</taxon>
        <taxon>Bacillati</taxon>
        <taxon>Actinomycetota</taxon>
        <taxon>Actinomycetes</taxon>
        <taxon>Propionibacteriales</taxon>
        <taxon>Propionibacteriaceae</taxon>
        <taxon>Parenemella</taxon>
    </lineage>
</organism>
<comment type="caution">
    <text evidence="3">The sequence shown here is derived from an EMBL/GenBank/DDBJ whole genome shotgun (WGS) entry which is preliminary data.</text>
</comment>
<evidence type="ECO:0000313" key="4">
    <source>
        <dbReference type="Proteomes" id="UP000216300"/>
    </source>
</evidence>
<feature type="domain" description="DUF222" evidence="2">
    <location>
        <begin position="50"/>
        <end position="340"/>
    </location>
</feature>
<dbReference type="InterPro" id="IPR003870">
    <property type="entry name" value="DUF222"/>
</dbReference>
<gene>
    <name evidence="3" type="ORF">CGZ91_12560</name>
</gene>
<dbReference type="RefSeq" id="WP_094455625.1">
    <property type="nucleotide sequence ID" value="NZ_NMVJ01000010.1"/>
</dbReference>
<sequence length="343" mass="36975">MTTDNAVPDAHQSATTGVPNTSQDFARLPDRPDSSEGPGHTGAEIAALAEKLVALATTLATKEADLMDLIAKFDEANGEAHFDGVASTAHWLSWQCGYSGGTAREHVRVAKALRRMPRTRELFGQGALSYAKVRELTRLVDEVQEAELADFARYTTASQLARTVRAHRLPSGSRLPQELRRELHWQTTPNDMDRLVVTLPREEAALLKTAMETALQQLLRDQSADSGESTDAPASTDLANSTAESAEPGVEASLRTGENSAQRVRPDDVLPGTDEDLGSQPSPQQGDSTPGETAKRSPRVTDDDRVQALLDIATIYLDGASRRPADDHTVVTVHVAAEQLDPA</sequence>
<name>A0A255EBZ4_9ACTN</name>
<dbReference type="EMBL" id="NMVJ01000010">
    <property type="protein sequence ID" value="OYN89088.1"/>
    <property type="molecule type" value="Genomic_DNA"/>
</dbReference>